<keyword evidence="3 7" id="KW-1134">Transmembrane beta strand</keyword>
<dbReference type="Gene3D" id="2.60.40.1120">
    <property type="entry name" value="Carboxypeptidase-like, regulatory domain"/>
    <property type="match status" value="1"/>
</dbReference>
<comment type="subcellular location">
    <subcellularLocation>
        <location evidence="1 7">Cell outer membrane</location>
        <topology evidence="1 7">Multi-pass membrane protein</topology>
    </subcellularLocation>
</comment>
<dbReference type="InterPro" id="IPR039426">
    <property type="entry name" value="TonB-dep_rcpt-like"/>
</dbReference>
<dbReference type="Gene3D" id="2.40.170.20">
    <property type="entry name" value="TonB-dependent receptor, beta-barrel domain"/>
    <property type="match status" value="1"/>
</dbReference>
<dbReference type="InterPro" id="IPR023997">
    <property type="entry name" value="TonB-dep_OMP_SusC/RagA_CS"/>
</dbReference>
<proteinExistence type="inferred from homology"/>
<dbReference type="Gene3D" id="2.170.130.10">
    <property type="entry name" value="TonB-dependent receptor, plug domain"/>
    <property type="match status" value="1"/>
</dbReference>
<dbReference type="FunFam" id="2.170.130.10:FF:000008">
    <property type="entry name" value="SusC/RagA family TonB-linked outer membrane protein"/>
    <property type="match status" value="1"/>
</dbReference>
<dbReference type="KEGG" id="mgik:GO620_013005"/>
<dbReference type="RefSeq" id="WP_157526954.1">
    <property type="nucleotide sequence ID" value="NZ_CP066775.1"/>
</dbReference>
<keyword evidence="9" id="KW-0675">Receptor</keyword>
<keyword evidence="2 7" id="KW-0813">Transport</keyword>
<evidence type="ECO:0000313" key="10">
    <source>
        <dbReference type="Proteomes" id="UP000429232"/>
    </source>
</evidence>
<name>A0A6I4I5L2_9SPHI</name>
<evidence type="ECO:0000313" key="9">
    <source>
        <dbReference type="EMBL" id="QQL49088.1"/>
    </source>
</evidence>
<dbReference type="InterPro" id="IPR036942">
    <property type="entry name" value="Beta-barrel_TonB_sf"/>
</dbReference>
<dbReference type="EMBL" id="CP066775">
    <property type="protein sequence ID" value="QQL49088.1"/>
    <property type="molecule type" value="Genomic_DNA"/>
</dbReference>
<evidence type="ECO:0000256" key="7">
    <source>
        <dbReference type="PROSITE-ProRule" id="PRU01360"/>
    </source>
</evidence>
<comment type="similarity">
    <text evidence="7">Belongs to the TonB-dependent receptor family.</text>
</comment>
<keyword evidence="4 7" id="KW-0812">Transmembrane</keyword>
<dbReference type="GO" id="GO:0009279">
    <property type="term" value="C:cell outer membrane"/>
    <property type="evidence" value="ECO:0007669"/>
    <property type="project" value="UniProtKB-SubCell"/>
</dbReference>
<dbReference type="InterPro" id="IPR012910">
    <property type="entry name" value="Plug_dom"/>
</dbReference>
<evidence type="ECO:0000259" key="8">
    <source>
        <dbReference type="Pfam" id="PF07715"/>
    </source>
</evidence>
<dbReference type="Pfam" id="PF13715">
    <property type="entry name" value="CarbopepD_reg_2"/>
    <property type="match status" value="1"/>
</dbReference>
<dbReference type="Pfam" id="PF07715">
    <property type="entry name" value="Plug"/>
    <property type="match status" value="1"/>
</dbReference>
<dbReference type="AlphaFoldDB" id="A0A6I4I5L2"/>
<evidence type="ECO:0000256" key="1">
    <source>
        <dbReference type="ARBA" id="ARBA00004571"/>
    </source>
</evidence>
<dbReference type="PROSITE" id="PS52016">
    <property type="entry name" value="TONB_DEPENDENT_REC_3"/>
    <property type="match status" value="1"/>
</dbReference>
<gene>
    <name evidence="9" type="ORF">GO620_013005</name>
</gene>
<dbReference type="Proteomes" id="UP000429232">
    <property type="component" value="Chromosome"/>
</dbReference>
<accession>A0A6I4I5L2</accession>
<evidence type="ECO:0000256" key="5">
    <source>
        <dbReference type="ARBA" id="ARBA00023136"/>
    </source>
</evidence>
<dbReference type="InterPro" id="IPR008969">
    <property type="entry name" value="CarboxyPept-like_regulatory"/>
</dbReference>
<keyword evidence="5 7" id="KW-0472">Membrane</keyword>
<protein>
    <submittedName>
        <fullName evidence="9">TonB-dependent receptor</fullName>
    </submittedName>
</protein>
<dbReference type="SUPFAM" id="SSF49464">
    <property type="entry name" value="Carboxypeptidase regulatory domain-like"/>
    <property type="match status" value="1"/>
</dbReference>
<organism evidence="9 10">
    <name type="scientific">Mucilaginibacter ginkgonis</name>
    <dbReference type="NCBI Taxonomy" id="2682091"/>
    <lineage>
        <taxon>Bacteria</taxon>
        <taxon>Pseudomonadati</taxon>
        <taxon>Bacteroidota</taxon>
        <taxon>Sphingobacteriia</taxon>
        <taxon>Sphingobacteriales</taxon>
        <taxon>Sphingobacteriaceae</taxon>
        <taxon>Mucilaginibacter</taxon>
    </lineage>
</organism>
<evidence type="ECO:0000256" key="3">
    <source>
        <dbReference type="ARBA" id="ARBA00022452"/>
    </source>
</evidence>
<feature type="domain" description="TonB-dependent receptor plug" evidence="8">
    <location>
        <begin position="115"/>
        <end position="236"/>
    </location>
</feature>
<dbReference type="NCBIfam" id="TIGR04056">
    <property type="entry name" value="OMP_RagA_SusC"/>
    <property type="match status" value="1"/>
</dbReference>
<keyword evidence="10" id="KW-1185">Reference proteome</keyword>
<dbReference type="NCBIfam" id="TIGR04057">
    <property type="entry name" value="SusC_RagA_signa"/>
    <property type="match status" value="1"/>
</dbReference>
<dbReference type="InterPro" id="IPR023996">
    <property type="entry name" value="TonB-dep_OMP_SusC/RagA"/>
</dbReference>
<reference evidence="9 10" key="1">
    <citation type="submission" date="2020-12" db="EMBL/GenBank/DDBJ databases">
        <title>HMF7856_wgs.fasta genome submission.</title>
        <authorList>
            <person name="Kang H."/>
            <person name="Kim H."/>
            <person name="Joh K."/>
        </authorList>
    </citation>
    <scope>NUCLEOTIDE SEQUENCE [LARGE SCALE GENOMIC DNA]</scope>
    <source>
        <strain evidence="9 10">HMF7856</strain>
    </source>
</reference>
<keyword evidence="6 7" id="KW-0998">Cell outer membrane</keyword>
<dbReference type="InterPro" id="IPR037066">
    <property type="entry name" value="Plug_dom_sf"/>
</dbReference>
<evidence type="ECO:0000256" key="6">
    <source>
        <dbReference type="ARBA" id="ARBA00023237"/>
    </source>
</evidence>
<sequence>MKKFLLFLFSLSLFVQLTAFGQTRRISGRVTSADDGQSLPGVTVKVAGSNTGVQTDADGYYTLNLNGGTTITFSFIGFVTQTVKVGAANAYNVKLSSDLKQLNEVVVVGYGSESKRTTTGAIASVRSKDIQDRPVTGVDQALQGLTAGVTVTSASGTPGGAVTVRVRGVSTINAGSQPLYVVDGTPIQTGSNSQLGFGNGVTNALNDINPNDIESMDVLKDAAAAAIYGSRASNGVIIITTKRGKVGRTNVDVDYYTGFQQTVKKIPALTGPQYVQLFQEAVTNRYSTLIGTATYPTLAALITNGLGRGNLANDPSTYQTTNWQDQVFRNAPISNYNISVNGGNEKTRFNLTSGYFDQKGIVRGSDYGRFNLRLNLDHSISDKIKVGTSTGYSRSTSNRINNDNNIYGVLSTAILMSPTIPIYNADGTYGKDVYSSVENPVAAYKEPFNLNTAGRLLSNVYGEYKVLPYLTFKTNFAADYQITHERRFLPSTTNAGGGSTNGSGAETYYSDLNLLNENTLNFSKTIGDHSFNVLVGQSWQKDNYETVDAEGTNFPGNGIQRLSAAAVKTVATSGGSSSTLVSFFGRANYNYKQRYILSATLRSDGSSRFADGHRYGYFPAFSGAWVISDEAFMKGIQPVLSTLKLRGSWGKTGNNFVSDFASRTLIGSGFNYNQVAGLAPSQLGDANLTWEKTTSTDLALDFGFLQDRITVSIDAYYRKTNDLLASLPLAAQTGFTGYTTNVGSLQNKGIEIDLTSVNIRKKDFTWTTNFNIAFNRNKILSLANNNTPYASGFASWVEVGSSVGAFRGYQVAGIFQSQAEIDALNAAAKTATGSSTATYQVATTAPGDIKFADLNGDGVVTSADQKILGTSQPQFTGGLNNSLRYKWLDLSFLWQFSYGNKIYNNTRSFAEGMNTIYGQFASTLNRWTPTNTNTDMPRAVYGDPNTNTRVSDRFLENGSYLRLKNVNLGFNLPQSVSDKLHVRKVRIFAAAQNLATITKYKGFDPEVSTFNSTPTSQGTDFLTVPQAKSFTFGVNLGL</sequence>
<evidence type="ECO:0000256" key="2">
    <source>
        <dbReference type="ARBA" id="ARBA00022448"/>
    </source>
</evidence>
<dbReference type="SUPFAM" id="SSF56935">
    <property type="entry name" value="Porins"/>
    <property type="match status" value="1"/>
</dbReference>
<evidence type="ECO:0000256" key="4">
    <source>
        <dbReference type="ARBA" id="ARBA00022692"/>
    </source>
</evidence>